<comment type="caution">
    <text evidence="1">The sequence shown here is derived from an EMBL/GenBank/DDBJ whole genome shotgun (WGS) entry which is preliminary data.</text>
</comment>
<proteinExistence type="predicted"/>
<sequence>MLGVRSKMKQPPWGISMRLVWIAAPVALLLGLGVQPAFAVCNISDAKLEEAVLKSPELRNPNNRYLVRDLRTLRDAAFLLWSYGLQDDCERLLANIRQLIAAPSMAKLGGNDEDLADEQVAAEEPQQHQGGKVQGNRGAPGELPLIDIDDLGPGLRVDEIVGSEVRSSDDKIVGEVRNVVIGTKDRWDYAVIASGGFFIAGKDSIVVPLRYMQVNQERNSFYLRISSADVKAVPLMPDQEYRWLADEAWRAKNDAIFRSLIPDPVRYGSPVDQQPVTKAQ</sequence>
<accession>A0ACC6T0G6</accession>
<dbReference type="Proteomes" id="UP001480082">
    <property type="component" value="Unassembled WGS sequence"/>
</dbReference>
<keyword evidence="2" id="KW-1185">Reference proteome</keyword>
<protein>
    <submittedName>
        <fullName evidence="1">PRC-barrel domain-containing protein</fullName>
    </submittedName>
</protein>
<evidence type="ECO:0000313" key="2">
    <source>
        <dbReference type="Proteomes" id="UP001480082"/>
    </source>
</evidence>
<organism evidence="1 2">
    <name type="scientific">Mesorhizobium australicum</name>
    <dbReference type="NCBI Taxonomy" id="536018"/>
    <lineage>
        <taxon>Bacteria</taxon>
        <taxon>Pseudomonadati</taxon>
        <taxon>Pseudomonadota</taxon>
        <taxon>Alphaproteobacteria</taxon>
        <taxon>Hyphomicrobiales</taxon>
        <taxon>Phyllobacteriaceae</taxon>
        <taxon>Mesorhizobium</taxon>
    </lineage>
</organism>
<dbReference type="EMBL" id="JAMYRI010000009">
    <property type="protein sequence ID" value="MER9285538.1"/>
    <property type="molecule type" value="Genomic_DNA"/>
</dbReference>
<gene>
    <name evidence="1" type="ORF">NKI81_16430</name>
</gene>
<name>A0ACC6T0G6_9HYPH</name>
<reference evidence="1 2" key="1">
    <citation type="journal article" date="2024" name="Proc. Natl. Acad. Sci. U.S.A.">
        <title>The evolutionary genomics of adaptation to stress in wild rhizobium bacteria.</title>
        <authorList>
            <person name="Kehlet-Delgado H."/>
            <person name="Montoya A.P."/>
            <person name="Jensen K.T."/>
            <person name="Wendlandt C.E."/>
            <person name="Dexheimer C."/>
            <person name="Roberts M."/>
            <person name="Torres Martinez L."/>
            <person name="Friesen M.L."/>
            <person name="Griffitts J.S."/>
            <person name="Porter S.S."/>
        </authorList>
    </citation>
    <scope>NUCLEOTIDE SEQUENCE [LARGE SCALE GENOMIC DNA]</scope>
    <source>
        <strain evidence="1 2">M0468</strain>
    </source>
</reference>
<evidence type="ECO:0000313" key="1">
    <source>
        <dbReference type="EMBL" id="MER9285538.1"/>
    </source>
</evidence>